<dbReference type="Gene3D" id="1.10.730.10">
    <property type="entry name" value="Isoleucyl-tRNA Synthetase, Domain 1"/>
    <property type="match status" value="1"/>
</dbReference>
<feature type="domain" description="Methionyl/Leucyl tRNA synthetase" evidence="9">
    <location>
        <begin position="265"/>
        <end position="485"/>
    </location>
</feature>
<comment type="similarity">
    <text evidence="7">Belongs to the class-I aminoacyl-tRNA synthetase family.</text>
</comment>
<dbReference type="KEGG" id="bpg:Bathy03g00370"/>
<accession>K8ESP6</accession>
<proteinExistence type="inferred from homology"/>
<dbReference type="InterPro" id="IPR023457">
    <property type="entry name" value="Met-tRNA_synth_2"/>
</dbReference>
<evidence type="ECO:0000256" key="3">
    <source>
        <dbReference type="ARBA" id="ARBA00022741"/>
    </source>
</evidence>
<feature type="region of interest" description="Disordered" evidence="8">
    <location>
        <begin position="80"/>
        <end position="118"/>
    </location>
</feature>
<dbReference type="GO" id="GO:0005524">
    <property type="term" value="F:ATP binding"/>
    <property type="evidence" value="ECO:0007669"/>
    <property type="project" value="UniProtKB-KW"/>
</dbReference>
<keyword evidence="4 7" id="KW-0067">ATP-binding</keyword>
<feature type="domain" description="Methionyl/Leucyl tRNA synthetase" evidence="9">
    <location>
        <begin position="127"/>
        <end position="263"/>
    </location>
</feature>
<dbReference type="Proteomes" id="UP000198341">
    <property type="component" value="Chromosome 3"/>
</dbReference>
<dbReference type="InterPro" id="IPR014729">
    <property type="entry name" value="Rossmann-like_a/b/a_fold"/>
</dbReference>
<keyword evidence="5 7" id="KW-0648">Protein biosynthesis</keyword>
<dbReference type="EMBL" id="FO082276">
    <property type="protein sequence ID" value="CCO15425.1"/>
    <property type="molecule type" value="Genomic_DNA"/>
</dbReference>
<dbReference type="InterPro" id="IPR009080">
    <property type="entry name" value="tRNAsynth_Ia_anticodon-bd"/>
</dbReference>
<protein>
    <recommendedName>
        <fullName evidence="1">methionine--tRNA ligase</fullName>
        <ecNumber evidence="1">6.1.1.10</ecNumber>
    </recommendedName>
</protein>
<dbReference type="PRINTS" id="PR01041">
    <property type="entry name" value="TRNASYNTHMET"/>
</dbReference>
<evidence type="ECO:0000256" key="1">
    <source>
        <dbReference type="ARBA" id="ARBA00012838"/>
    </source>
</evidence>
<keyword evidence="2 7" id="KW-0436">Ligase</keyword>
<dbReference type="SUPFAM" id="SSF47323">
    <property type="entry name" value="Anticodon-binding domain of a subclass of class I aminoacyl-tRNA synthetases"/>
    <property type="match status" value="1"/>
</dbReference>
<dbReference type="SUPFAM" id="SSF52374">
    <property type="entry name" value="Nucleotidylyl transferase"/>
    <property type="match status" value="1"/>
</dbReference>
<evidence type="ECO:0000256" key="8">
    <source>
        <dbReference type="SAM" id="MobiDB-lite"/>
    </source>
</evidence>
<dbReference type="OrthoDB" id="24670at2759"/>
<dbReference type="CDD" id="cd00814">
    <property type="entry name" value="MetRS_core"/>
    <property type="match status" value="1"/>
</dbReference>
<evidence type="ECO:0000313" key="10">
    <source>
        <dbReference type="EMBL" id="CCO15425.1"/>
    </source>
</evidence>
<dbReference type="Gene3D" id="2.170.220.10">
    <property type="match status" value="1"/>
</dbReference>
<keyword evidence="11" id="KW-1185">Reference proteome</keyword>
<dbReference type="Gene3D" id="3.40.50.620">
    <property type="entry name" value="HUPs"/>
    <property type="match status" value="1"/>
</dbReference>
<dbReference type="NCBIfam" id="TIGR00398">
    <property type="entry name" value="metG"/>
    <property type="match status" value="1"/>
</dbReference>
<feature type="region of interest" description="Disordered" evidence="8">
    <location>
        <begin position="648"/>
        <end position="673"/>
    </location>
</feature>
<evidence type="ECO:0000256" key="2">
    <source>
        <dbReference type="ARBA" id="ARBA00022598"/>
    </source>
</evidence>
<dbReference type="InterPro" id="IPR041872">
    <property type="entry name" value="Anticodon_Met"/>
</dbReference>
<evidence type="ECO:0000313" key="11">
    <source>
        <dbReference type="Proteomes" id="UP000198341"/>
    </source>
</evidence>
<organism evidence="10 11">
    <name type="scientific">Bathycoccus prasinos</name>
    <dbReference type="NCBI Taxonomy" id="41875"/>
    <lineage>
        <taxon>Eukaryota</taxon>
        <taxon>Viridiplantae</taxon>
        <taxon>Chlorophyta</taxon>
        <taxon>Mamiellophyceae</taxon>
        <taxon>Mamiellales</taxon>
        <taxon>Bathycoccaceae</taxon>
        <taxon>Bathycoccus</taxon>
    </lineage>
</organism>
<reference evidence="10 11" key="1">
    <citation type="submission" date="2011-10" db="EMBL/GenBank/DDBJ databases">
        <authorList>
            <person name="Genoscope - CEA"/>
        </authorList>
    </citation>
    <scope>NUCLEOTIDE SEQUENCE [LARGE SCALE GENOMIC DNA]</scope>
    <source>
        <strain evidence="10 11">RCC 1105</strain>
    </source>
</reference>
<dbReference type="EC" id="6.1.1.10" evidence="1"/>
<keyword evidence="6 7" id="KW-0030">Aminoacyl-tRNA synthetase</keyword>
<feature type="compositionally biased region" description="Polar residues" evidence="8">
    <location>
        <begin position="95"/>
        <end position="105"/>
    </location>
</feature>
<dbReference type="GO" id="GO:0004825">
    <property type="term" value="F:methionine-tRNA ligase activity"/>
    <property type="evidence" value="ECO:0007669"/>
    <property type="project" value="UniProtKB-EC"/>
</dbReference>
<evidence type="ECO:0000256" key="5">
    <source>
        <dbReference type="ARBA" id="ARBA00022917"/>
    </source>
</evidence>
<evidence type="ECO:0000256" key="4">
    <source>
        <dbReference type="ARBA" id="ARBA00022840"/>
    </source>
</evidence>
<dbReference type="InterPro" id="IPR033911">
    <property type="entry name" value="MetRS_core"/>
</dbReference>
<evidence type="ECO:0000256" key="6">
    <source>
        <dbReference type="ARBA" id="ARBA00023146"/>
    </source>
</evidence>
<dbReference type="STRING" id="41875.K8ESP6"/>
<dbReference type="Pfam" id="PF09334">
    <property type="entry name" value="tRNA-synt_1g"/>
    <property type="match status" value="2"/>
</dbReference>
<sequence>MLRFLSTSPKTTTRIGRTSSSKSAFIGRAIISSSSSNASLRASSSSSSRFCLGKCYTSFSTSKAATVAATTRRSLLSSASPFSTTSSFASFPRSNASETVHSSNESGRRRKRYSIQANAGTPREECMVTTPIYYVNDKPHIGHVYTSTVADIYARYKRLQNMDVFFLTGTDEHGLKVEQSAEKRQIPPQALADENSLVFQEVMKANEISFDDFIRTTDERHTTQVQAFVEKLLKSGDVYLGKFEGWYDEGQEEYYTETKAKECNYESPISGKPMVRMEEENYYFKLSKYESKVKELLATSDSFLTPKERKNELLQRVNDGLNDVPISRTNFTWGIPMPGDEQHVIYVWIDALMNYITAIGMAKDGEAKQKYWPASMHVMAKEISWFHAVIWPAVLMALDLPLPMRVHAHGFWIREGRKMSKSLGNFVDLTVLNKFSTHYGLDGFRYYLATEGPIGAQDANFASSRVQEVYGTDLVNTFGNSTSRTTAMCVKYFDGVLPEKSDDTSKIFKGYDWKSICEKEAAEAVRAYENLELNKATQAAMRIITKVDLFITETEPFRMAKDPNEQENLGAVLYQCLEALRISACILEPILPNKIKEMHAGLPLYANVSDSMGKRLVWGGLKPGTTVSKLALFPRLDPLDENGEIMKEEAQAPATSNKPAKKSKTKVEKVYSPETQAKIDAQGALIRSMKESGKTNDDAEVAEAVKILKELKA</sequence>
<dbReference type="Gene3D" id="1.10.287.10">
    <property type="entry name" value="S15/NS1, RNA-binding"/>
    <property type="match status" value="1"/>
</dbReference>
<dbReference type="PANTHER" id="PTHR43326:SF2">
    <property type="entry name" value="METHIONINE--TRNA LIGASE"/>
    <property type="match status" value="1"/>
</dbReference>
<dbReference type="InterPro" id="IPR014758">
    <property type="entry name" value="Met-tRNA_synth"/>
</dbReference>
<feature type="compositionally biased region" description="Low complexity" evidence="8">
    <location>
        <begin position="80"/>
        <end position="94"/>
    </location>
</feature>
<dbReference type="GO" id="GO:0006431">
    <property type="term" value="P:methionyl-tRNA aminoacylation"/>
    <property type="evidence" value="ECO:0007669"/>
    <property type="project" value="InterPro"/>
</dbReference>
<evidence type="ECO:0000259" key="9">
    <source>
        <dbReference type="Pfam" id="PF09334"/>
    </source>
</evidence>
<evidence type="ECO:0000256" key="7">
    <source>
        <dbReference type="RuleBase" id="RU363039"/>
    </source>
</evidence>
<name>K8ESP6_9CHLO</name>
<dbReference type="PANTHER" id="PTHR43326">
    <property type="entry name" value="METHIONYL-TRNA SYNTHETASE"/>
    <property type="match status" value="1"/>
</dbReference>
<dbReference type="InterPro" id="IPR015413">
    <property type="entry name" value="Methionyl/Leucyl_tRNA_Synth"/>
</dbReference>
<dbReference type="eggNOG" id="KOG0436">
    <property type="taxonomic scope" value="Eukaryota"/>
</dbReference>
<dbReference type="RefSeq" id="XP_007513988.1">
    <property type="nucleotide sequence ID" value="XM_007513926.1"/>
</dbReference>
<dbReference type="AlphaFoldDB" id="K8ESP6"/>
<gene>
    <name evidence="10" type="ORF">Bathy03g00370</name>
</gene>
<keyword evidence="3 7" id="KW-0547">Nucleotide-binding</keyword>
<dbReference type="CDD" id="cd07957">
    <property type="entry name" value="Anticodon_Ia_Met"/>
    <property type="match status" value="1"/>
</dbReference>
<dbReference type="GeneID" id="19016575"/>